<dbReference type="Proteomes" id="UP000478052">
    <property type="component" value="Unassembled WGS sequence"/>
</dbReference>
<accession>A0A6G0VUX4</accession>
<dbReference type="AlphaFoldDB" id="A0A6G0VUX4"/>
<proteinExistence type="predicted"/>
<sequence>PHPNIFNFIDELLEVQSETTIKLRSKKQKNKRTLDKEENLREQMTKYTGNVITRFEFIKSISMKFLPST</sequence>
<protein>
    <submittedName>
        <fullName evidence="1">MULE domain-containing protein</fullName>
    </submittedName>
</protein>
<reference evidence="1 2" key="1">
    <citation type="submission" date="2019-08" db="EMBL/GenBank/DDBJ databases">
        <title>Whole genome of Aphis craccivora.</title>
        <authorList>
            <person name="Voronova N.V."/>
            <person name="Shulinski R.S."/>
            <person name="Bandarenka Y.V."/>
            <person name="Zhorov D.G."/>
            <person name="Warner D."/>
        </authorList>
    </citation>
    <scope>NUCLEOTIDE SEQUENCE [LARGE SCALE GENOMIC DNA]</scope>
    <source>
        <strain evidence="1">180601</strain>
        <tissue evidence="1">Whole Body</tissue>
    </source>
</reference>
<evidence type="ECO:0000313" key="1">
    <source>
        <dbReference type="EMBL" id="KAF0710668.1"/>
    </source>
</evidence>
<keyword evidence="2" id="KW-1185">Reference proteome</keyword>
<name>A0A6G0VUX4_APHCR</name>
<evidence type="ECO:0000313" key="2">
    <source>
        <dbReference type="Proteomes" id="UP000478052"/>
    </source>
</evidence>
<feature type="non-terminal residue" evidence="1">
    <location>
        <position position="1"/>
    </location>
</feature>
<organism evidence="1 2">
    <name type="scientific">Aphis craccivora</name>
    <name type="common">Cowpea aphid</name>
    <dbReference type="NCBI Taxonomy" id="307492"/>
    <lineage>
        <taxon>Eukaryota</taxon>
        <taxon>Metazoa</taxon>
        <taxon>Ecdysozoa</taxon>
        <taxon>Arthropoda</taxon>
        <taxon>Hexapoda</taxon>
        <taxon>Insecta</taxon>
        <taxon>Pterygota</taxon>
        <taxon>Neoptera</taxon>
        <taxon>Paraneoptera</taxon>
        <taxon>Hemiptera</taxon>
        <taxon>Sternorrhyncha</taxon>
        <taxon>Aphidomorpha</taxon>
        <taxon>Aphidoidea</taxon>
        <taxon>Aphididae</taxon>
        <taxon>Aphidini</taxon>
        <taxon>Aphis</taxon>
        <taxon>Aphis</taxon>
    </lineage>
</organism>
<comment type="caution">
    <text evidence="1">The sequence shown here is derived from an EMBL/GenBank/DDBJ whole genome shotgun (WGS) entry which is preliminary data.</text>
</comment>
<feature type="non-terminal residue" evidence="1">
    <location>
        <position position="69"/>
    </location>
</feature>
<dbReference type="OrthoDB" id="6617361at2759"/>
<dbReference type="EMBL" id="VUJU01011574">
    <property type="protein sequence ID" value="KAF0710668.1"/>
    <property type="molecule type" value="Genomic_DNA"/>
</dbReference>
<gene>
    <name evidence="1" type="ORF">FWK35_00034744</name>
</gene>